<sequence length="138" mass="16225">MCFKMSDIVCGKNDTFIMRGWSLDIRYNNQSVSLYTNQSMMVTEKTLRCENKQDLKMNYEFCWEKVSMLEILFYSPNKQFSVSPKVTVRTRAIMVTKYPALSLHDMDTMSIQMSQCNCNDPNCRTCIPTSHDIFVYQF</sequence>
<gene>
    <name evidence="1" type="ORF">AM593_02935</name>
</gene>
<dbReference type="Proteomes" id="UP000266721">
    <property type="component" value="Unassembled WGS sequence"/>
</dbReference>
<name>A0A3L5TU37_MYTGA</name>
<dbReference type="EMBL" id="KV582835">
    <property type="protein sequence ID" value="OPL33467.1"/>
    <property type="molecule type" value="Genomic_DNA"/>
</dbReference>
<accession>A0A3L5TU37</accession>
<organism evidence="1 2">
    <name type="scientific">Mytilus galloprovincialis</name>
    <name type="common">Mediterranean mussel</name>
    <dbReference type="NCBI Taxonomy" id="29158"/>
    <lineage>
        <taxon>Eukaryota</taxon>
        <taxon>Metazoa</taxon>
        <taxon>Spiralia</taxon>
        <taxon>Lophotrochozoa</taxon>
        <taxon>Mollusca</taxon>
        <taxon>Bivalvia</taxon>
        <taxon>Autobranchia</taxon>
        <taxon>Pteriomorphia</taxon>
        <taxon>Mytilida</taxon>
        <taxon>Mytiloidea</taxon>
        <taxon>Mytilidae</taxon>
        <taxon>Mytilinae</taxon>
        <taxon>Mytilus</taxon>
    </lineage>
</organism>
<proteinExistence type="predicted"/>
<reference evidence="1 2" key="1">
    <citation type="journal article" date="2016" name="PLoS ONE">
        <title>A First Insight into the Genome of the Filter-Feeder Mussel Mytilus galloprovincialis.</title>
        <authorList>
            <person name="Murgarella M."/>
            <person name="Puiu D."/>
            <person name="Novoa B."/>
            <person name="Figueras A."/>
            <person name="Posada D."/>
            <person name="Canchaya C."/>
        </authorList>
    </citation>
    <scope>NUCLEOTIDE SEQUENCE [LARGE SCALE GENOMIC DNA]</scope>
    <source>
        <tissue evidence="1">Muscle</tissue>
    </source>
</reference>
<comment type="caution">
    <text evidence="1">The sequence shown here is derived from an EMBL/GenBank/DDBJ whole genome shotgun (WGS) entry which is preliminary data.</text>
</comment>
<dbReference type="AlphaFoldDB" id="A0A3L5TU37"/>
<keyword evidence="2" id="KW-1185">Reference proteome</keyword>
<feature type="non-terminal residue" evidence="1">
    <location>
        <position position="138"/>
    </location>
</feature>
<evidence type="ECO:0000313" key="1">
    <source>
        <dbReference type="EMBL" id="OPL33467.1"/>
    </source>
</evidence>
<feature type="non-terminal residue" evidence="1">
    <location>
        <position position="1"/>
    </location>
</feature>
<evidence type="ECO:0000313" key="2">
    <source>
        <dbReference type="Proteomes" id="UP000266721"/>
    </source>
</evidence>
<protein>
    <submittedName>
        <fullName evidence="1">Uncharacterized protein</fullName>
    </submittedName>
</protein>